<dbReference type="Pfam" id="PF20151">
    <property type="entry name" value="DUF6533"/>
    <property type="match status" value="1"/>
</dbReference>
<keyword evidence="1" id="KW-1133">Transmembrane helix</keyword>
<feature type="transmembrane region" description="Helical" evidence="1">
    <location>
        <begin position="83"/>
        <end position="108"/>
    </location>
</feature>
<protein>
    <recommendedName>
        <fullName evidence="2">DUF6533 domain-containing protein</fullName>
    </recommendedName>
</protein>
<reference evidence="3" key="1">
    <citation type="submission" date="2022-08" db="EMBL/GenBank/DDBJ databases">
        <title>A Global Phylogenomic Analysis of the Shiitake Genus Lentinula.</title>
        <authorList>
            <consortium name="DOE Joint Genome Institute"/>
            <person name="Sierra-Patev S."/>
            <person name="Min B."/>
            <person name="Naranjo-Ortiz M."/>
            <person name="Looney B."/>
            <person name="Konkel Z."/>
            <person name="Slot J.C."/>
            <person name="Sakamoto Y."/>
            <person name="Steenwyk J.L."/>
            <person name="Rokas A."/>
            <person name="Carro J."/>
            <person name="Camarero S."/>
            <person name="Ferreira P."/>
            <person name="Molpeceres G."/>
            <person name="Ruiz-Duenas F.J."/>
            <person name="Serrano A."/>
            <person name="Henrissat B."/>
            <person name="Drula E."/>
            <person name="Hughes K.W."/>
            <person name="Mata J.L."/>
            <person name="Ishikawa N.K."/>
            <person name="Vargas-Isla R."/>
            <person name="Ushijima S."/>
            <person name="Smith C.A."/>
            <person name="Ahrendt S."/>
            <person name="Andreopoulos W."/>
            <person name="He G."/>
            <person name="Labutti K."/>
            <person name="Lipzen A."/>
            <person name="Ng V."/>
            <person name="Riley R."/>
            <person name="Sandor L."/>
            <person name="Barry K."/>
            <person name="Martinez A.T."/>
            <person name="Xiao Y."/>
            <person name="Gibbons J.G."/>
            <person name="Terashima K."/>
            <person name="Grigoriev I.V."/>
            <person name="Hibbett D.S."/>
        </authorList>
    </citation>
    <scope>NUCLEOTIDE SEQUENCE</scope>
    <source>
        <strain evidence="3">JLM2183</strain>
    </source>
</reference>
<feature type="transmembrane region" description="Helical" evidence="1">
    <location>
        <begin position="115"/>
        <end position="136"/>
    </location>
</feature>
<dbReference type="Proteomes" id="UP001150266">
    <property type="component" value="Unassembled WGS sequence"/>
</dbReference>
<dbReference type="EMBL" id="JAOTPV010000027">
    <property type="protein sequence ID" value="KAJ4470175.1"/>
    <property type="molecule type" value="Genomic_DNA"/>
</dbReference>
<dbReference type="AlphaFoldDB" id="A0A9W8ZZK6"/>
<feature type="transmembrane region" description="Helical" evidence="1">
    <location>
        <begin position="214"/>
        <end position="234"/>
    </location>
</feature>
<dbReference type="OrthoDB" id="2686513at2759"/>
<sequence>MSAVAQVELIQFGNIMFSSALAFLYYDHLLTSGAEVRLMWCTKNRSLSKYMFLFNRYFAFFGNMFAAYSVFSSSLSISSCQSLVLYHQIFMGLTQATVACILTLRVYALYNHHRILLISFLGYILLGLAATISFLINNHSKSSNITYVNPGCRNLSPDMSSAATVAAGWEGILLIDIVLFALTMWKAHYTHLQLVNTSRIGVSLFAVVVRDGSIYFLIMASLNLVNIITFYIPGNVNGNLSAFVGCLAVTLMSHMILGFHCCYQSIANVEICISLESRN</sequence>
<evidence type="ECO:0000313" key="3">
    <source>
        <dbReference type="EMBL" id="KAJ4470175.1"/>
    </source>
</evidence>
<keyword evidence="4" id="KW-1185">Reference proteome</keyword>
<comment type="caution">
    <text evidence="3">The sequence shown here is derived from an EMBL/GenBank/DDBJ whole genome shotgun (WGS) entry which is preliminary data.</text>
</comment>
<feature type="transmembrane region" description="Helical" evidence="1">
    <location>
        <begin position="12"/>
        <end position="29"/>
    </location>
</feature>
<feature type="domain" description="DUF6533" evidence="2">
    <location>
        <begin position="19"/>
        <end position="60"/>
    </location>
</feature>
<evidence type="ECO:0000313" key="4">
    <source>
        <dbReference type="Proteomes" id="UP001150266"/>
    </source>
</evidence>
<gene>
    <name evidence="3" type="ORF">J3R30DRAFT_3686564</name>
</gene>
<evidence type="ECO:0000256" key="1">
    <source>
        <dbReference type="SAM" id="Phobius"/>
    </source>
</evidence>
<organism evidence="3 4">
    <name type="scientific">Lentinula aciculospora</name>
    <dbReference type="NCBI Taxonomy" id="153920"/>
    <lineage>
        <taxon>Eukaryota</taxon>
        <taxon>Fungi</taxon>
        <taxon>Dikarya</taxon>
        <taxon>Basidiomycota</taxon>
        <taxon>Agaricomycotina</taxon>
        <taxon>Agaricomycetes</taxon>
        <taxon>Agaricomycetidae</taxon>
        <taxon>Agaricales</taxon>
        <taxon>Marasmiineae</taxon>
        <taxon>Omphalotaceae</taxon>
        <taxon>Lentinula</taxon>
    </lineage>
</organism>
<feature type="transmembrane region" description="Helical" evidence="1">
    <location>
        <begin position="240"/>
        <end position="259"/>
    </location>
</feature>
<dbReference type="InterPro" id="IPR045340">
    <property type="entry name" value="DUF6533"/>
</dbReference>
<feature type="transmembrane region" description="Helical" evidence="1">
    <location>
        <begin position="166"/>
        <end position="185"/>
    </location>
</feature>
<keyword evidence="1" id="KW-0812">Transmembrane</keyword>
<name>A0A9W8ZZK6_9AGAR</name>
<keyword evidence="1" id="KW-0472">Membrane</keyword>
<proteinExistence type="predicted"/>
<feature type="transmembrane region" description="Helical" evidence="1">
    <location>
        <begin position="50"/>
        <end position="71"/>
    </location>
</feature>
<evidence type="ECO:0000259" key="2">
    <source>
        <dbReference type="Pfam" id="PF20151"/>
    </source>
</evidence>
<accession>A0A9W8ZZK6</accession>